<dbReference type="EMBL" id="SIXI01000002">
    <property type="protein sequence ID" value="TBO32978.1"/>
    <property type="molecule type" value="Genomic_DNA"/>
</dbReference>
<evidence type="ECO:0000256" key="3">
    <source>
        <dbReference type="ARBA" id="ARBA00022723"/>
    </source>
</evidence>
<keyword evidence="3" id="KW-0479">Metal-binding</keyword>
<dbReference type="PANTHER" id="PTHR42796">
    <property type="entry name" value="FUMARYLACETOACETATE HYDROLASE DOMAIN-CONTAINING PROTEIN 2A-RELATED"/>
    <property type="match status" value="1"/>
</dbReference>
<protein>
    <submittedName>
        <fullName evidence="5">Fumarylacetoacetate hydrolase family protein</fullName>
    </submittedName>
</protein>
<sequence>MAISVVRFQPKAGLPSTPPQWGVVFDRRIAVLATQATTTGEFVRHALAEARAATRAQATWSLDEVKLLSPVTTNQQFICQGVNYASHVRESGLDPRNFPFNTIFTKASSCITGPTDDVVRPRHVHLLDYEVELGLVLSQDLTQARDVQPDRLHEVLAGLTIVNDVSARDVQLPQGQFYKGKSYRTFGPVGPSLLLLEPHEWALWPSLRMRLSVNGSERQNDLCGSMLFKPHQTLTELSALQDLKAGDLIATGTPAGCAARAPGKLPMFLARHFISDAMKWKIFVRKGMKDPLFLQPNDVMELSIRTDDGRLDLGVQRNKVVSA</sequence>
<evidence type="ECO:0000313" key="5">
    <source>
        <dbReference type="EMBL" id="TBO32978.1"/>
    </source>
</evidence>
<reference evidence="5 6" key="1">
    <citation type="submission" date="2019-02" db="EMBL/GenBank/DDBJ databases">
        <title>Aquabacterium sp. strain KMB7.</title>
        <authorList>
            <person name="Chen W.-M."/>
        </authorList>
    </citation>
    <scope>NUCLEOTIDE SEQUENCE [LARGE SCALE GENOMIC DNA]</scope>
    <source>
        <strain evidence="5 6">KMB7</strain>
    </source>
</reference>
<dbReference type="InterPro" id="IPR036663">
    <property type="entry name" value="Fumarylacetoacetase_C_sf"/>
</dbReference>
<keyword evidence="6" id="KW-1185">Reference proteome</keyword>
<feature type="domain" description="Fumarylacetoacetase-like C-terminal" evidence="4">
    <location>
        <begin position="77"/>
        <end position="321"/>
    </location>
</feature>
<evidence type="ECO:0000256" key="2">
    <source>
        <dbReference type="ARBA" id="ARBA00010211"/>
    </source>
</evidence>
<proteinExistence type="inferred from homology"/>
<accession>A0A4Q9H1E8</accession>
<dbReference type="AlphaFoldDB" id="A0A4Q9H1E8"/>
<evidence type="ECO:0000259" key="4">
    <source>
        <dbReference type="Pfam" id="PF01557"/>
    </source>
</evidence>
<organism evidence="5 6">
    <name type="scientific">Aquabacterium lacunae</name>
    <dbReference type="NCBI Taxonomy" id="2528630"/>
    <lineage>
        <taxon>Bacteria</taxon>
        <taxon>Pseudomonadati</taxon>
        <taxon>Pseudomonadota</taxon>
        <taxon>Betaproteobacteria</taxon>
        <taxon>Burkholderiales</taxon>
        <taxon>Aquabacterium</taxon>
    </lineage>
</organism>
<dbReference type="Pfam" id="PF01557">
    <property type="entry name" value="FAA_hydrolase"/>
    <property type="match status" value="1"/>
</dbReference>
<dbReference type="InterPro" id="IPR011234">
    <property type="entry name" value="Fumarylacetoacetase-like_C"/>
</dbReference>
<dbReference type="PANTHER" id="PTHR42796:SF4">
    <property type="entry name" value="FUMARYLACETOACETATE HYDROLASE DOMAIN-CONTAINING PROTEIN 2A"/>
    <property type="match status" value="1"/>
</dbReference>
<evidence type="ECO:0000313" key="6">
    <source>
        <dbReference type="Proteomes" id="UP000292120"/>
    </source>
</evidence>
<comment type="caution">
    <text evidence="5">The sequence shown here is derived from an EMBL/GenBank/DDBJ whole genome shotgun (WGS) entry which is preliminary data.</text>
</comment>
<dbReference type="GO" id="GO:0046872">
    <property type="term" value="F:metal ion binding"/>
    <property type="evidence" value="ECO:0007669"/>
    <property type="project" value="UniProtKB-KW"/>
</dbReference>
<keyword evidence="5" id="KW-0378">Hydrolase</keyword>
<dbReference type="Gene3D" id="3.90.850.10">
    <property type="entry name" value="Fumarylacetoacetase-like, C-terminal domain"/>
    <property type="match status" value="1"/>
</dbReference>
<comment type="cofactor">
    <cofactor evidence="1">
        <name>Mg(2+)</name>
        <dbReference type="ChEBI" id="CHEBI:18420"/>
    </cofactor>
</comment>
<dbReference type="GO" id="GO:0016787">
    <property type="term" value="F:hydrolase activity"/>
    <property type="evidence" value="ECO:0007669"/>
    <property type="project" value="UniProtKB-KW"/>
</dbReference>
<name>A0A4Q9H1E8_9BURK</name>
<dbReference type="RefSeq" id="WP_130967269.1">
    <property type="nucleotide sequence ID" value="NZ_SIXI01000002.1"/>
</dbReference>
<dbReference type="Proteomes" id="UP000292120">
    <property type="component" value="Unassembled WGS sequence"/>
</dbReference>
<dbReference type="InterPro" id="IPR051121">
    <property type="entry name" value="FAH"/>
</dbReference>
<evidence type="ECO:0000256" key="1">
    <source>
        <dbReference type="ARBA" id="ARBA00001946"/>
    </source>
</evidence>
<dbReference type="OrthoDB" id="9805307at2"/>
<gene>
    <name evidence="5" type="ORF">EYS42_07425</name>
</gene>
<dbReference type="SUPFAM" id="SSF56529">
    <property type="entry name" value="FAH"/>
    <property type="match status" value="1"/>
</dbReference>
<dbReference type="GO" id="GO:0044281">
    <property type="term" value="P:small molecule metabolic process"/>
    <property type="evidence" value="ECO:0007669"/>
    <property type="project" value="UniProtKB-ARBA"/>
</dbReference>
<comment type="similarity">
    <text evidence="2">Belongs to the FAH family.</text>
</comment>